<dbReference type="EMBL" id="BAABAB010000028">
    <property type="protein sequence ID" value="GAA3631708.1"/>
    <property type="molecule type" value="Genomic_DNA"/>
</dbReference>
<accession>A0ABP7AGG8</accession>
<gene>
    <name evidence="1" type="ORF">GCM10022236_37860</name>
</gene>
<evidence type="ECO:0000313" key="1">
    <source>
        <dbReference type="EMBL" id="GAA3631708.1"/>
    </source>
</evidence>
<dbReference type="InterPro" id="IPR009959">
    <property type="entry name" value="Cyclase_SnoaL-like"/>
</dbReference>
<dbReference type="InterPro" id="IPR032710">
    <property type="entry name" value="NTF2-like_dom_sf"/>
</dbReference>
<evidence type="ECO:0008006" key="3">
    <source>
        <dbReference type="Google" id="ProtNLM"/>
    </source>
</evidence>
<reference evidence="2" key="1">
    <citation type="journal article" date="2019" name="Int. J. Syst. Evol. Microbiol.">
        <title>The Global Catalogue of Microorganisms (GCM) 10K type strain sequencing project: providing services to taxonomists for standard genome sequencing and annotation.</title>
        <authorList>
            <consortium name="The Broad Institute Genomics Platform"/>
            <consortium name="The Broad Institute Genome Sequencing Center for Infectious Disease"/>
            <person name="Wu L."/>
            <person name="Ma J."/>
        </authorList>
    </citation>
    <scope>NUCLEOTIDE SEQUENCE [LARGE SCALE GENOMIC DNA]</scope>
    <source>
        <strain evidence="2">JCM 16929</strain>
    </source>
</reference>
<comment type="caution">
    <text evidence="1">The sequence shown here is derived from an EMBL/GenBank/DDBJ whole genome shotgun (WGS) entry which is preliminary data.</text>
</comment>
<dbReference type="Gene3D" id="3.10.450.50">
    <property type="match status" value="1"/>
</dbReference>
<dbReference type="Proteomes" id="UP001501490">
    <property type="component" value="Unassembled WGS sequence"/>
</dbReference>
<name>A0ABP7AGG8_9ACTN</name>
<keyword evidence="2" id="KW-1185">Reference proteome</keyword>
<dbReference type="RefSeq" id="WP_344807477.1">
    <property type="nucleotide sequence ID" value="NZ_BAABAB010000028.1"/>
</dbReference>
<dbReference type="SUPFAM" id="SSF54427">
    <property type="entry name" value="NTF2-like"/>
    <property type="match status" value="1"/>
</dbReference>
<proteinExistence type="predicted"/>
<dbReference type="Pfam" id="PF07366">
    <property type="entry name" value="SnoaL"/>
    <property type="match status" value="1"/>
</dbReference>
<dbReference type="PANTHER" id="PTHR38436">
    <property type="entry name" value="POLYKETIDE CYCLASE SNOAL-LIKE DOMAIN"/>
    <property type="match status" value="1"/>
</dbReference>
<sequence length="175" mass="19456">MSTTVDAGTAERLVREQFAIIETGRLELAEHNVTPDFVNHRSITEPPAARGRGPGALQATVRWLRTAFTDLEFELHRFELVGDTAIAWVTLYGRQTGAFVGHDPDDGSVTDVFPATGRSFATRQVHWFRIAGDGIAEHDAVRDDLGLARQLGWVPPRPAYVIRMLLARRRARAGR</sequence>
<organism evidence="1 2">
    <name type="scientific">Microlunatus ginsengisoli</name>
    <dbReference type="NCBI Taxonomy" id="363863"/>
    <lineage>
        <taxon>Bacteria</taxon>
        <taxon>Bacillati</taxon>
        <taxon>Actinomycetota</taxon>
        <taxon>Actinomycetes</taxon>
        <taxon>Propionibacteriales</taxon>
        <taxon>Propionibacteriaceae</taxon>
        <taxon>Microlunatus</taxon>
    </lineage>
</organism>
<protein>
    <recommendedName>
        <fullName evidence="3">SnoaL-like polyketide cyclase</fullName>
    </recommendedName>
</protein>
<dbReference type="PANTHER" id="PTHR38436:SF1">
    <property type="entry name" value="ESTER CYCLASE"/>
    <property type="match status" value="1"/>
</dbReference>
<evidence type="ECO:0000313" key="2">
    <source>
        <dbReference type="Proteomes" id="UP001501490"/>
    </source>
</evidence>